<dbReference type="PANTHER" id="PTHR44329">
    <property type="entry name" value="SERINE/THREONINE-PROTEIN KINASE TNNI3K-RELATED"/>
    <property type="match status" value="1"/>
</dbReference>
<name>A0ABP0MN18_9DINO</name>
<proteinExistence type="predicted"/>
<dbReference type="InterPro" id="IPR001245">
    <property type="entry name" value="Ser-Thr/Tyr_kinase_cat_dom"/>
</dbReference>
<dbReference type="InterPro" id="IPR008266">
    <property type="entry name" value="Tyr_kinase_AS"/>
</dbReference>
<protein>
    <recommendedName>
        <fullName evidence="2">Protein kinase domain-containing protein</fullName>
    </recommendedName>
</protein>
<sequence>MAECPCQAYNQMTMEDKKGLLERYKTEGGLKNLQWVNEYFETVTDTTEQKDVAESGWMTPGQIFTLNGFSWEQTEGKKRDKMLAALLKECWDECGIDKPDECTKAHALPELSKYWYSKQKHVQEDKNKVDQTMKLGTNLGMATMQKAIGNSASSSDPKVKLENPSWVQLNSQLQIAAALKGRLEKQVFECTACQKDLEASGKPEFKEFLKSVSDALGKAEAALASLRTNLAQGKDMSVSSDKTDCSTLKKALEGDTNNGSMHLDGLKALCKLVYLALTIPVPQADGSLARRINLAFRIFICSCAGLLGRCWIEIGERASFLHLEKVNKDLTKEKVLRYTAEHEVERGPYSSHSDSNATTPVMPLPDDLASQLTSHASRPLSSIVFTPGASGHDAPVGMQLKAMRAVAAEEKWLIDWSELSFETNLIGKGGFALVMEGNYGGAKVAVKLPQRDQLTTSVEVVDFCGKELRVLRRLRHPFIVTFYGACIEETNRIVLIVEEFVDGYSLFDAILNSKMELSEANRRSILENLGLIPGVVLGLGGTILNYTDCLEQVGNWKLCRALVYLHDQGPSILHGDLSPKNILLRTASLDPVLVDFGMSVLRRSKQRMLGGSPHWMAPEILRSVESGGLKPDCSVDVFSLGRIAFFISTGVAPFQSFVVEQLIEAASKANFSEMPWPIETVPRRWRCRQ</sequence>
<dbReference type="Gene3D" id="1.10.510.10">
    <property type="entry name" value="Transferase(Phosphotransferase) domain 1"/>
    <property type="match status" value="1"/>
</dbReference>
<feature type="domain" description="Protein kinase" evidence="2">
    <location>
        <begin position="420"/>
        <end position="689"/>
    </location>
</feature>
<organism evidence="3 4">
    <name type="scientific">Durusdinium trenchii</name>
    <dbReference type="NCBI Taxonomy" id="1381693"/>
    <lineage>
        <taxon>Eukaryota</taxon>
        <taxon>Sar</taxon>
        <taxon>Alveolata</taxon>
        <taxon>Dinophyceae</taxon>
        <taxon>Suessiales</taxon>
        <taxon>Symbiodiniaceae</taxon>
        <taxon>Durusdinium</taxon>
    </lineage>
</organism>
<dbReference type="InterPro" id="IPR017441">
    <property type="entry name" value="Protein_kinase_ATP_BS"/>
</dbReference>
<dbReference type="PROSITE" id="PS00107">
    <property type="entry name" value="PROTEIN_KINASE_ATP"/>
    <property type="match status" value="1"/>
</dbReference>
<reference evidence="3 4" key="1">
    <citation type="submission" date="2024-02" db="EMBL/GenBank/DDBJ databases">
        <authorList>
            <person name="Chen Y."/>
            <person name="Shah S."/>
            <person name="Dougan E. K."/>
            <person name="Thang M."/>
            <person name="Chan C."/>
        </authorList>
    </citation>
    <scope>NUCLEOTIDE SEQUENCE [LARGE SCALE GENOMIC DNA]</scope>
</reference>
<dbReference type="EMBL" id="CAXAMN010018557">
    <property type="protein sequence ID" value="CAK9052596.1"/>
    <property type="molecule type" value="Genomic_DNA"/>
</dbReference>
<dbReference type="Gene3D" id="3.30.200.20">
    <property type="entry name" value="Phosphorylase Kinase, domain 1"/>
    <property type="match status" value="1"/>
</dbReference>
<dbReference type="InterPro" id="IPR011009">
    <property type="entry name" value="Kinase-like_dom_sf"/>
</dbReference>
<dbReference type="PROSITE" id="PS00109">
    <property type="entry name" value="PROTEIN_KINASE_TYR"/>
    <property type="match status" value="1"/>
</dbReference>
<feature type="binding site" evidence="1">
    <location>
        <position position="447"/>
    </location>
    <ligand>
        <name>ATP</name>
        <dbReference type="ChEBI" id="CHEBI:30616"/>
    </ligand>
</feature>
<evidence type="ECO:0000256" key="1">
    <source>
        <dbReference type="PROSITE-ProRule" id="PRU10141"/>
    </source>
</evidence>
<evidence type="ECO:0000259" key="2">
    <source>
        <dbReference type="PROSITE" id="PS50011"/>
    </source>
</evidence>
<dbReference type="SUPFAM" id="SSF56112">
    <property type="entry name" value="Protein kinase-like (PK-like)"/>
    <property type="match status" value="1"/>
</dbReference>
<dbReference type="Pfam" id="PF07714">
    <property type="entry name" value="PK_Tyr_Ser-Thr"/>
    <property type="match status" value="1"/>
</dbReference>
<dbReference type="InterPro" id="IPR000719">
    <property type="entry name" value="Prot_kinase_dom"/>
</dbReference>
<keyword evidence="1" id="KW-0547">Nucleotide-binding</keyword>
<keyword evidence="1" id="KW-0067">ATP-binding</keyword>
<comment type="caution">
    <text evidence="3">The sequence shown here is derived from an EMBL/GenBank/DDBJ whole genome shotgun (WGS) entry which is preliminary data.</text>
</comment>
<dbReference type="Proteomes" id="UP001642484">
    <property type="component" value="Unassembled WGS sequence"/>
</dbReference>
<dbReference type="InterPro" id="IPR051681">
    <property type="entry name" value="Ser/Thr_Kinases-Pseudokinases"/>
</dbReference>
<gene>
    <name evidence="3" type="ORF">CCMP2556_LOCUS26516</name>
</gene>
<evidence type="ECO:0000313" key="3">
    <source>
        <dbReference type="EMBL" id="CAK9052596.1"/>
    </source>
</evidence>
<keyword evidence="4" id="KW-1185">Reference proteome</keyword>
<evidence type="ECO:0000313" key="4">
    <source>
        <dbReference type="Proteomes" id="UP001642484"/>
    </source>
</evidence>
<dbReference type="PROSITE" id="PS50011">
    <property type="entry name" value="PROTEIN_KINASE_DOM"/>
    <property type="match status" value="1"/>
</dbReference>
<accession>A0ABP0MN18</accession>